<reference evidence="5" key="2">
    <citation type="submission" date="2021-04" db="EMBL/GenBank/DDBJ databases">
        <authorList>
            <person name="Gilroy R."/>
        </authorList>
    </citation>
    <scope>NUCLEOTIDE SEQUENCE</scope>
    <source>
        <strain evidence="5">ChiBcec16_6824</strain>
    </source>
</reference>
<evidence type="ECO:0000259" key="4">
    <source>
        <dbReference type="PROSITE" id="PS50932"/>
    </source>
</evidence>
<dbReference type="SUPFAM" id="SSF47413">
    <property type="entry name" value="lambda repressor-like DNA-binding domains"/>
    <property type="match status" value="1"/>
</dbReference>
<accession>A0A9D1Y671</accession>
<name>A0A9D1Y671_9FIRM</name>
<comment type="caution">
    <text evidence="5">The sequence shown here is derived from an EMBL/GenBank/DDBJ whole genome shotgun (WGS) entry which is preliminary data.</text>
</comment>
<dbReference type="InterPro" id="IPR046335">
    <property type="entry name" value="LacI/GalR-like_sensor"/>
</dbReference>
<evidence type="ECO:0000256" key="1">
    <source>
        <dbReference type="ARBA" id="ARBA00023015"/>
    </source>
</evidence>
<reference evidence="5" key="1">
    <citation type="journal article" date="2021" name="PeerJ">
        <title>Extensive microbial diversity within the chicken gut microbiome revealed by metagenomics and culture.</title>
        <authorList>
            <person name="Gilroy R."/>
            <person name="Ravi A."/>
            <person name="Getino M."/>
            <person name="Pursley I."/>
            <person name="Horton D.L."/>
            <person name="Alikhan N.F."/>
            <person name="Baker D."/>
            <person name="Gharbi K."/>
            <person name="Hall N."/>
            <person name="Watson M."/>
            <person name="Adriaenssens E.M."/>
            <person name="Foster-Nyarko E."/>
            <person name="Jarju S."/>
            <person name="Secka A."/>
            <person name="Antonio M."/>
            <person name="Oren A."/>
            <person name="Chaudhuri R.R."/>
            <person name="La Ragione R."/>
            <person name="Hildebrand F."/>
            <person name="Pallen M.J."/>
        </authorList>
    </citation>
    <scope>NUCLEOTIDE SEQUENCE</scope>
    <source>
        <strain evidence="5">ChiBcec16_6824</strain>
    </source>
</reference>
<dbReference type="Gene3D" id="3.40.50.2300">
    <property type="match status" value="2"/>
</dbReference>
<dbReference type="PANTHER" id="PTHR30146">
    <property type="entry name" value="LACI-RELATED TRANSCRIPTIONAL REPRESSOR"/>
    <property type="match status" value="1"/>
</dbReference>
<dbReference type="GO" id="GO:0000976">
    <property type="term" value="F:transcription cis-regulatory region binding"/>
    <property type="evidence" value="ECO:0007669"/>
    <property type="project" value="TreeGrafter"/>
</dbReference>
<keyword evidence="3" id="KW-0804">Transcription</keyword>
<evidence type="ECO:0000256" key="3">
    <source>
        <dbReference type="ARBA" id="ARBA00023163"/>
    </source>
</evidence>
<proteinExistence type="predicted"/>
<dbReference type="PROSITE" id="PS50932">
    <property type="entry name" value="HTH_LACI_2"/>
    <property type="match status" value="1"/>
</dbReference>
<keyword evidence="1" id="KW-0805">Transcription regulation</keyword>
<dbReference type="PANTHER" id="PTHR30146:SF149">
    <property type="entry name" value="HTH-TYPE TRANSCRIPTIONAL REGULATOR EBGR"/>
    <property type="match status" value="1"/>
</dbReference>
<sequence>MATLKELSERTGYAPATISRILTGDPGLAVSTEARKRVLEEAGRLNYAATKSRRGRAPKPLMRAAAAERLTPAQQLEDPFYLYLRGYVEQACLDQRIALQALARRREGFAPPEGAVDGVVAIGRFTRREAEDLAAVSPNVVFLNASPDESRFDSVVLNYDLGIRLAVDYLLGLGHRRVGFIGPAQRPDDRGEPAPEIRRERFMAHMGAHGLLDTGLLVEAPMDAHSTSQALSAYLASGAPRPTAFLAASEESALGAVRAITEAGLSIPKDLSLVSFNDTPLSALVTPALTSVSTHAQEMGRAAVRLLAERAALPGRPPIRTLPVKVVVPPSLVVRESAAPPSDCP</sequence>
<keyword evidence="2 5" id="KW-0238">DNA-binding</keyword>
<organism evidence="5 6">
    <name type="scientific">Candidatus Flavonifractor merdigallinarum</name>
    <dbReference type="NCBI Taxonomy" id="2838589"/>
    <lineage>
        <taxon>Bacteria</taxon>
        <taxon>Bacillati</taxon>
        <taxon>Bacillota</taxon>
        <taxon>Clostridia</taxon>
        <taxon>Eubacteriales</taxon>
        <taxon>Oscillospiraceae</taxon>
        <taxon>Flavonifractor</taxon>
    </lineage>
</organism>
<dbReference type="EMBL" id="DXDX01000019">
    <property type="protein sequence ID" value="HIY20444.1"/>
    <property type="molecule type" value="Genomic_DNA"/>
</dbReference>
<dbReference type="InterPro" id="IPR000843">
    <property type="entry name" value="HTH_LacI"/>
</dbReference>
<evidence type="ECO:0000256" key="2">
    <source>
        <dbReference type="ARBA" id="ARBA00023125"/>
    </source>
</evidence>
<dbReference type="AlphaFoldDB" id="A0A9D1Y671"/>
<dbReference type="InterPro" id="IPR028082">
    <property type="entry name" value="Peripla_BP_I"/>
</dbReference>
<dbReference type="CDD" id="cd01392">
    <property type="entry name" value="HTH_LacI"/>
    <property type="match status" value="1"/>
</dbReference>
<dbReference type="SUPFAM" id="SSF53822">
    <property type="entry name" value="Periplasmic binding protein-like I"/>
    <property type="match status" value="1"/>
</dbReference>
<dbReference type="Gene3D" id="1.10.260.40">
    <property type="entry name" value="lambda repressor-like DNA-binding domains"/>
    <property type="match status" value="1"/>
</dbReference>
<protein>
    <submittedName>
        <fullName evidence="5">LacI family DNA-binding transcriptional regulator</fullName>
    </submittedName>
</protein>
<dbReference type="CDD" id="cd01544">
    <property type="entry name" value="PBP1_GalR"/>
    <property type="match status" value="1"/>
</dbReference>
<feature type="domain" description="HTH lacI-type" evidence="4">
    <location>
        <begin position="2"/>
        <end position="58"/>
    </location>
</feature>
<evidence type="ECO:0000313" key="6">
    <source>
        <dbReference type="Proteomes" id="UP000823868"/>
    </source>
</evidence>
<evidence type="ECO:0000313" key="5">
    <source>
        <dbReference type="EMBL" id="HIY20444.1"/>
    </source>
</evidence>
<dbReference type="Proteomes" id="UP000823868">
    <property type="component" value="Unassembled WGS sequence"/>
</dbReference>
<dbReference type="Pfam" id="PF13377">
    <property type="entry name" value="Peripla_BP_3"/>
    <property type="match status" value="1"/>
</dbReference>
<gene>
    <name evidence="5" type="ORF">H9841_00905</name>
</gene>
<dbReference type="GO" id="GO:0003700">
    <property type="term" value="F:DNA-binding transcription factor activity"/>
    <property type="evidence" value="ECO:0007669"/>
    <property type="project" value="TreeGrafter"/>
</dbReference>
<dbReference type="InterPro" id="IPR010982">
    <property type="entry name" value="Lambda_DNA-bd_dom_sf"/>
</dbReference>